<dbReference type="HOGENOM" id="CLU_1030949_0_0_1"/>
<dbReference type="OrthoDB" id="2191678at2759"/>
<dbReference type="PROSITE" id="PS50231">
    <property type="entry name" value="RICIN_B_LECTIN"/>
    <property type="match status" value="1"/>
</dbReference>
<dbReference type="KEGG" id="ein:Eint_081970"/>
<proteinExistence type="predicted"/>
<evidence type="ECO:0000313" key="2">
    <source>
        <dbReference type="Proteomes" id="UP000002313"/>
    </source>
</evidence>
<dbReference type="AlphaFoldDB" id="E0S8C1"/>
<name>E0S8C1_ENCIT</name>
<keyword evidence="2" id="KW-1185">Reference proteome</keyword>
<accession>E0S8C1</accession>
<organism evidence="1 2">
    <name type="scientific">Encephalitozoon intestinalis (strain ATCC 50506)</name>
    <name type="common">Microsporidian parasite</name>
    <name type="synonym">Septata intestinalis</name>
    <dbReference type="NCBI Taxonomy" id="876142"/>
    <lineage>
        <taxon>Eukaryota</taxon>
        <taxon>Fungi</taxon>
        <taxon>Fungi incertae sedis</taxon>
        <taxon>Microsporidia</taxon>
        <taxon>Unikaryonidae</taxon>
        <taxon>Encephalitozoon</taxon>
    </lineage>
</organism>
<dbReference type="RefSeq" id="XP_003073487.1">
    <property type="nucleotide sequence ID" value="XM_003073441.1"/>
</dbReference>
<dbReference type="GeneID" id="9698317"/>
<reference evidence="1 2" key="1">
    <citation type="journal article" date="2010" name="Nat. Commun.">
        <title>The complete sequence of the smallest known nuclear genome from the microsporidian Encephalitozoon intestinalis.</title>
        <authorList>
            <person name="Corradi N."/>
            <person name="Pombert J.-F."/>
            <person name="Farinelli L."/>
            <person name="Didier E.S."/>
            <person name="Keeling P.J."/>
        </authorList>
    </citation>
    <scope>NUCLEOTIDE SEQUENCE [LARGE SCALE GENOMIC DNA]</scope>
    <source>
        <strain evidence="1 2">ATCC 50506</strain>
    </source>
</reference>
<evidence type="ECO:0000313" key="1">
    <source>
        <dbReference type="EMBL" id="ADM12127.1"/>
    </source>
</evidence>
<gene>
    <name evidence="1" type="ORF">Eint_081970</name>
</gene>
<reference evidence="1 2" key="2">
    <citation type="journal article" date="2012" name="Proc. Natl. Acad. Sci. U.S.A.">
        <title>Gain and loss of multiple functionally related, horizontally transferred genes in the reduced genomes of two microsporidian parasites.</title>
        <authorList>
            <person name="Pombert J.-F."/>
            <person name="Selman M."/>
            <person name="Burki F."/>
            <person name="Bardell F.T."/>
            <person name="Farinelli L."/>
            <person name="Solter L.F."/>
            <person name="Whitman D.W."/>
            <person name="Weiss L.M."/>
            <person name="Corradi N."/>
            <person name="Keeling P.J."/>
        </authorList>
    </citation>
    <scope>NUCLEOTIDE SEQUENCE [LARGE SCALE GENOMIC DNA]</scope>
    <source>
        <strain evidence="1 2">ATCC 50506</strain>
    </source>
</reference>
<sequence>MRLLVFCMTSLVMGSRMVRITPRTHPDFVVAIVPPKLGGKGTIKVISTREDRKVEESGKATFKISKGMTEISQGGSKICKNEKNDSIEVCTGEDELYSKWKLVSEDGGVRFRTENDVCLEAVEEKGKADPVRLIGKECKLNTKSQLFDLTFVDEENQDSDEVEFNKSSQKDLPLEDLLPYLLYGKEPIANQRIILYDGEGKKKASFKGSVSPLLIASLSSGILPHSNKVTSPYSSYRPLSGSKLEEEVAITPNYADYGKLY</sequence>
<dbReference type="Proteomes" id="UP000002313">
    <property type="component" value="Chromosome VIII"/>
</dbReference>
<dbReference type="EMBL" id="CP001949">
    <property type="protein sequence ID" value="ADM12127.1"/>
    <property type="molecule type" value="Genomic_DNA"/>
</dbReference>
<protein>
    <submittedName>
        <fullName evidence="1">Uncharacterized protein</fullName>
    </submittedName>
</protein>
<dbReference type="VEuPathDB" id="MicrosporidiaDB:Eint_081970"/>